<keyword evidence="4 19" id="KW-0245">EGF-like domain</keyword>
<evidence type="ECO:0000313" key="25">
    <source>
        <dbReference type="Proteomes" id="UP000694701"/>
    </source>
</evidence>
<feature type="domain" description="TB" evidence="23">
    <location>
        <begin position="1350"/>
        <end position="1403"/>
    </location>
</feature>
<feature type="signal peptide" evidence="21">
    <location>
        <begin position="1"/>
        <end position="25"/>
    </location>
</feature>
<dbReference type="InterPro" id="IPR000152">
    <property type="entry name" value="EGF-type_Asp/Asn_hydroxyl_site"/>
</dbReference>
<evidence type="ECO:0000256" key="3">
    <source>
        <dbReference type="ARBA" id="ARBA00022530"/>
    </source>
</evidence>
<dbReference type="SMART" id="SM00181">
    <property type="entry name" value="EGF"/>
    <property type="match status" value="17"/>
</dbReference>
<name>A0A8C2C635_CYPCA</name>
<dbReference type="InterPro" id="IPR026823">
    <property type="entry name" value="cEGF"/>
</dbReference>
<keyword evidence="6" id="KW-0358">Heparin-binding</keyword>
<evidence type="ECO:0000256" key="21">
    <source>
        <dbReference type="SAM" id="SignalP"/>
    </source>
</evidence>
<feature type="disulfide bond" evidence="19">
    <location>
        <begin position="138"/>
        <end position="148"/>
    </location>
</feature>
<feature type="disulfide bond" evidence="19">
    <location>
        <begin position="358"/>
        <end position="368"/>
    </location>
</feature>
<dbReference type="FunFam" id="2.10.25.10:FF:000005">
    <property type="entry name" value="Fibrillin 2"/>
    <property type="match status" value="2"/>
</dbReference>
<keyword evidence="3" id="KW-0272">Extracellular matrix</keyword>
<evidence type="ECO:0000256" key="20">
    <source>
        <dbReference type="SAM" id="MobiDB-lite"/>
    </source>
</evidence>
<dbReference type="SUPFAM" id="SSF57184">
    <property type="entry name" value="Growth factor receptor domain"/>
    <property type="match status" value="4"/>
</dbReference>
<evidence type="ECO:0000256" key="2">
    <source>
        <dbReference type="ARBA" id="ARBA00022525"/>
    </source>
</evidence>
<proteinExistence type="predicted"/>
<dbReference type="PROSITE" id="PS51364">
    <property type="entry name" value="TB"/>
    <property type="match status" value="3"/>
</dbReference>
<dbReference type="CDD" id="cd00054">
    <property type="entry name" value="EGF_CA"/>
    <property type="match status" value="11"/>
</dbReference>
<dbReference type="GO" id="GO:0005509">
    <property type="term" value="F:calcium ion binding"/>
    <property type="evidence" value="ECO:0007669"/>
    <property type="project" value="InterPro"/>
</dbReference>
<dbReference type="SUPFAM" id="SSF57196">
    <property type="entry name" value="EGF/Laminin"/>
    <property type="match status" value="5"/>
</dbReference>
<feature type="domain" description="EGF-like" evidence="22">
    <location>
        <begin position="354"/>
        <end position="386"/>
    </location>
</feature>
<evidence type="ECO:0000256" key="9">
    <source>
        <dbReference type="ARBA" id="ARBA00023157"/>
    </source>
</evidence>
<feature type="domain" description="EGF-like" evidence="22">
    <location>
        <begin position="1077"/>
        <end position="1119"/>
    </location>
</feature>
<feature type="domain" description="TB" evidence="23">
    <location>
        <begin position="1173"/>
        <end position="1227"/>
    </location>
</feature>
<dbReference type="PROSITE" id="PS50026">
    <property type="entry name" value="EGF_3"/>
    <property type="match status" value="10"/>
</dbReference>
<feature type="domain" description="EGF-like" evidence="22">
    <location>
        <begin position="134"/>
        <end position="166"/>
    </location>
</feature>
<evidence type="ECO:0000256" key="16">
    <source>
        <dbReference type="ARBA" id="ARBA00072992"/>
    </source>
</evidence>
<comment type="function">
    <text evidence="12">May play an integral structural role in elastic-fiber architectural organization and/or assembly.</text>
</comment>
<dbReference type="SUPFAM" id="SSF57581">
    <property type="entry name" value="TB module/8-cys domain"/>
    <property type="match status" value="3"/>
</dbReference>
<dbReference type="InterPro" id="IPR017878">
    <property type="entry name" value="TB_dom"/>
</dbReference>
<evidence type="ECO:0000256" key="18">
    <source>
        <dbReference type="ARBA" id="ARBA00075443"/>
    </source>
</evidence>
<dbReference type="InterPro" id="IPR009030">
    <property type="entry name" value="Growth_fac_rcpt_cys_sf"/>
</dbReference>
<dbReference type="FunFam" id="2.10.25.10:FF:000014">
    <property type="entry name" value="Latent-transforming growth factor beta-binding protein 3"/>
    <property type="match status" value="2"/>
</dbReference>
<evidence type="ECO:0000256" key="15">
    <source>
        <dbReference type="ARBA" id="ARBA00062844"/>
    </source>
</evidence>
<dbReference type="PANTHER" id="PTHR47333">
    <property type="entry name" value="VON WILLEBRAND FACTOR C AND EGF DOMAIN-CONTAINING PROTEIN"/>
    <property type="match status" value="1"/>
</dbReference>
<dbReference type="Pfam" id="PF07645">
    <property type="entry name" value="EGF_CA"/>
    <property type="match status" value="12"/>
</dbReference>
<evidence type="ECO:0000256" key="14">
    <source>
        <dbReference type="ARBA" id="ARBA00062144"/>
    </source>
</evidence>
<dbReference type="InterPro" id="IPR000742">
    <property type="entry name" value="EGF"/>
</dbReference>
<dbReference type="FunFam" id="2.10.25.10:FF:000019">
    <property type="entry name" value="latent-transforming growth factor beta-binding protein 1 isoform X2"/>
    <property type="match status" value="4"/>
</dbReference>
<dbReference type="PROSITE" id="PS00022">
    <property type="entry name" value="EGF_1"/>
    <property type="match status" value="2"/>
</dbReference>
<feature type="domain" description="EGF-like" evidence="22">
    <location>
        <begin position="1504"/>
        <end position="1548"/>
    </location>
</feature>
<dbReference type="InterPro" id="IPR052080">
    <property type="entry name" value="vWF_C/EGF_Fibrillin"/>
</dbReference>
<dbReference type="Ensembl" id="ENSCCRT00020008557.1">
    <property type="protein sequence ID" value="ENSCCRP00020007633.1"/>
    <property type="gene ID" value="ENSCCRG00020002836.1"/>
</dbReference>
<dbReference type="Proteomes" id="UP000694701">
    <property type="component" value="Unplaced"/>
</dbReference>
<dbReference type="GO" id="GO:0008201">
    <property type="term" value="F:heparin binding"/>
    <property type="evidence" value="ECO:0007669"/>
    <property type="project" value="UniProtKB-KW"/>
</dbReference>
<comment type="function">
    <text evidence="13">Key regulator of transforming growth factor beta (TGFB1, TGFB2 and TGFB3) that controls TGF-beta activation by maintaining it in a latent state during storage in extracellular space. Associates specifically via disulfide bonds with the Latency-associated peptide (LAP), which is the regulatory chain of TGF-beta, and regulates integrin-dependent activation of TGF-beta. Outcompeted by LRRC32/GARP for binding to LAP regulatory chain of TGF-beta.</text>
</comment>
<sequence>MDMAVLRWDIIVSLTLLIYPASLSADKSGFRKLYVLQPGPSGTDGVHVSSISSLSGASGQPHSYNVELKASFGGQVRTRRMGHQSNPNPSIPIRQDAQPGRHTSSYHMKTSGVNVCGGQCCVGWSKTPGSQRCTKPNCMPPCKNGGMCLRPHICVCKPGSKGKACEQTTLPPSSHPTGPLNGHTNGGLPNGGHTNGYPNGHNVIPQRPIPQQIFPQGQGQVPLPLPGNNKGHLTLSMKPSSNGPIPYQPQVQNPMTMHQSKTQKFMVQQKNYHTHTQVHGVGPTLNRAIPLSVGHNPINVGNHTGRIKVVFTPTICKLTCINGRCQNSCQQGNTTPIISENGHATDTLTAPNFRVVVCHLPCMNGGKCSARDKCQCPPNFTGKFCQMANPNGHQGQHTVINGQTHVHSTHTLPLTYGTGHNQGLVNVHVKHPPEASVQIHQVSPVDSNGQVKNTQSSHTFTYHSSSQSIQHGHTHSGVIYPNQQTYPQYQPVTSKNQLGRCFQETAGMQCGKALPGLSKQDACCGTVGTSWGFHKCQKCPKKTSIPLIECPQGYKRMNATRCIDIDECQIQGVCPNGNCINTMGSYRCICNPGFVPDPSLTACFPAFKEICPGGMGYHVTTPYIYKPKPPNGHGQTDGHRWPTIRHQAPVDPPMPFPTLQQPVEALSITERQLPVPTVPREELYTHMSVDRSVVQPGQAQLSPGVSTIRMEPALPEVVEKVSPPAPVALPPSIESQDISPTQLAEIDECQVTPDICGAGICYNTLESYKCICDDGYRIDSEGTTCVDVDECAESPSLCANGHCQNTPGGFLCACEPGFMPNEKGTSCSDIDECQDGRVCPSGLCYNTLGSFMCSPCPDGFEGRNGQCVDINECLDEKVCAHGQCFNREGYFICTCDEGFSLTPDGKACIDIDECQDDSVCIQGHCQNTEGSFICNCELGFILSSTGDQCNDVDECLELSQTCDGVGQCVNILGSYQCNCPQGYRQVNGTSCQDVDECEDETQLCLPNGECLNTEGSFLCVCDAGFVSTWDPPGCEDVDECADGSRCVNGTCSNTEGSYLCHCEAGYRLEPTNQTCQDVDECSLNENTCGSHGVCHNTIGSFSCQCDPGFKDSEDGQGCVDVNECELISNVCGEATCENREGTFLCLCPDEMQEFDPMSAKCFSTTPVTPVERKECYFNLNDENLCDKVLASSMTKEECCCTLGAGWGDNCEVHPCPIPGTDQFSQMCPASRGYIPSGDPMIPTTSLAESFKDADECKLFENEICKDGFCLNTHGGYECYCKAGLYYDESKLQCVDTDECADESNCIDGRCINTYGSYQCICTPPLVLTPDSTRCISPDWAGQRETGVYPGICWETVTERMTCTKPIPDLQTTFTECCCLHGDAWGMDCALCPQKNTKAYATMCNIRQVGGPHRPYGQDALVAGPVIEYGPEYDSRPPNPDGTLPLYEDYEEPRNPYDAFEGLRAEECGVLNGCENGRCVRVQEGYTCDCFDGYTLNMSRMACVDINECSELNTKMSLCKNGKCINTQGSYKCVCLPGFVHSTQHSYCVPQRQNATSTSTE</sequence>
<dbReference type="InterPro" id="IPR001881">
    <property type="entry name" value="EGF-like_Ca-bd_dom"/>
</dbReference>
<dbReference type="FunFam" id="3.90.290.10:FF:000002">
    <property type="entry name" value="Latent-transforming growth factor beta-binding protein 3 isoform 1"/>
    <property type="match status" value="1"/>
</dbReference>
<feature type="domain" description="EGF-like" evidence="22">
    <location>
        <begin position="787"/>
        <end position="828"/>
    </location>
</feature>
<keyword evidence="11" id="KW-0379">Hydroxylation</keyword>
<organism evidence="24 25">
    <name type="scientific">Cyprinus carpio</name>
    <name type="common">Common carp</name>
    <dbReference type="NCBI Taxonomy" id="7962"/>
    <lineage>
        <taxon>Eukaryota</taxon>
        <taxon>Metazoa</taxon>
        <taxon>Chordata</taxon>
        <taxon>Craniata</taxon>
        <taxon>Vertebrata</taxon>
        <taxon>Euteleostomi</taxon>
        <taxon>Actinopterygii</taxon>
        <taxon>Neopterygii</taxon>
        <taxon>Teleostei</taxon>
        <taxon>Ostariophysi</taxon>
        <taxon>Cypriniformes</taxon>
        <taxon>Cyprinidae</taxon>
        <taxon>Cyprininae</taxon>
        <taxon>Cyprinus</taxon>
    </lineage>
</organism>
<dbReference type="InterPro" id="IPR049883">
    <property type="entry name" value="NOTCH1_EGF-like"/>
</dbReference>
<feature type="domain" description="EGF-like" evidence="22">
    <location>
        <begin position="1036"/>
        <end position="1076"/>
    </location>
</feature>
<accession>A0A8C2C635</accession>
<evidence type="ECO:0000256" key="1">
    <source>
        <dbReference type="ARBA" id="ARBA00004498"/>
    </source>
</evidence>
<keyword evidence="7 21" id="KW-0732">Signal</keyword>
<dbReference type="InterPro" id="IPR036773">
    <property type="entry name" value="TB_dom_sf"/>
</dbReference>
<dbReference type="Pfam" id="PF00683">
    <property type="entry name" value="TB"/>
    <property type="match status" value="3"/>
</dbReference>
<dbReference type="FunFam" id="2.10.25.10:FF:000056">
    <property type="entry name" value="Latent-transforming growth factor beta-binding protein 3 isoform 2"/>
    <property type="match status" value="1"/>
</dbReference>
<dbReference type="Pfam" id="PF12662">
    <property type="entry name" value="cEGF"/>
    <property type="match status" value="1"/>
</dbReference>
<feature type="domain" description="EGF-like" evidence="22">
    <location>
        <begin position="993"/>
        <end position="1035"/>
    </location>
</feature>
<evidence type="ECO:0000259" key="22">
    <source>
        <dbReference type="PROSITE" id="PS50026"/>
    </source>
</evidence>
<reference evidence="24" key="1">
    <citation type="submission" date="2025-08" db="UniProtKB">
        <authorList>
            <consortium name="Ensembl"/>
        </authorList>
    </citation>
    <scope>IDENTIFICATION</scope>
</reference>
<comment type="caution">
    <text evidence="19">Lacks conserved residue(s) required for the propagation of feature annotation.</text>
</comment>
<gene>
    <name evidence="24" type="primary">ltbp1</name>
</gene>
<evidence type="ECO:0000259" key="23">
    <source>
        <dbReference type="PROSITE" id="PS51364"/>
    </source>
</evidence>
<evidence type="ECO:0000256" key="12">
    <source>
        <dbReference type="ARBA" id="ARBA00058734"/>
    </source>
</evidence>
<feature type="chain" id="PRO_5034311624" description="Latent-transforming growth factor beta-binding protein 1" evidence="21">
    <location>
        <begin position="26"/>
        <end position="1560"/>
    </location>
</feature>
<protein>
    <recommendedName>
        <fullName evidence="16">Latent-transforming growth factor beta-binding protein 1</fullName>
    </recommendedName>
    <alternativeName>
        <fullName evidence="17">Latent-transforming growth factor beta-binding protein 2</fullName>
    </alternativeName>
    <alternativeName>
        <fullName evidence="18">Transforming growth factor beta-1-binding protein 1</fullName>
    </alternativeName>
</protein>
<comment type="subunit">
    <text evidence="15">Interacts with TGFB1; associates via disulfide bonds with the Latency-associated peptide chain (LAP) regulatory chain of TGFB1, leading to regulate activation of TGF-beta-1. LTBP1 does not bind directly to TGF-beta-1, the active chain of TGFB1. Interacts (via C-terminal domain) with FBN1 (via N-terminal domain). Interacts with FBN2. Interacts with ADAMTSL2. Interacts with EFEMP2.</text>
</comment>
<feature type="domain" description="EGF-like" evidence="22">
    <location>
        <begin position="910"/>
        <end position="950"/>
    </location>
</feature>
<dbReference type="FunFam" id="2.10.25.10:FF:000046">
    <property type="entry name" value="Latent-transforming growth factor beta-binding protein 1 isoform x2"/>
    <property type="match status" value="1"/>
</dbReference>
<dbReference type="Gene3D" id="2.10.25.10">
    <property type="entry name" value="Laminin"/>
    <property type="match status" value="17"/>
</dbReference>
<dbReference type="SMART" id="SM00179">
    <property type="entry name" value="EGF_CA"/>
    <property type="match status" value="15"/>
</dbReference>
<keyword evidence="9 19" id="KW-1015">Disulfide bond</keyword>
<evidence type="ECO:0000313" key="24">
    <source>
        <dbReference type="Ensembl" id="ENSCCRP00020007633.1"/>
    </source>
</evidence>
<evidence type="ECO:0000256" key="4">
    <source>
        <dbReference type="ARBA" id="ARBA00022536"/>
    </source>
</evidence>
<evidence type="ECO:0000256" key="11">
    <source>
        <dbReference type="ARBA" id="ARBA00023278"/>
    </source>
</evidence>
<dbReference type="PROSITE" id="PS00010">
    <property type="entry name" value="ASX_HYDROXYL"/>
    <property type="match status" value="11"/>
</dbReference>
<keyword evidence="10" id="KW-0325">Glycoprotein</keyword>
<dbReference type="PANTHER" id="PTHR47333:SF4">
    <property type="entry name" value="EGF-LIKE DOMAIN-CONTAINING PROTEIN"/>
    <property type="match status" value="1"/>
</dbReference>
<dbReference type="PROSITE" id="PS01187">
    <property type="entry name" value="EGF_CA"/>
    <property type="match status" value="7"/>
</dbReference>
<feature type="domain" description="EGF-like" evidence="22">
    <location>
        <begin position="564"/>
        <end position="600"/>
    </location>
</feature>
<keyword evidence="5" id="KW-0597">Phosphoprotein</keyword>
<evidence type="ECO:0000256" key="19">
    <source>
        <dbReference type="PROSITE-ProRule" id="PRU00076"/>
    </source>
</evidence>
<evidence type="ECO:0000256" key="17">
    <source>
        <dbReference type="ARBA" id="ARBA00072997"/>
    </source>
</evidence>
<keyword evidence="2" id="KW-0964">Secreted</keyword>
<keyword evidence="8" id="KW-0677">Repeat</keyword>
<comment type="subcellular location">
    <subcellularLocation>
        <location evidence="1">Secreted</location>
        <location evidence="1">Extracellular space</location>
        <location evidence="1">Extracellular matrix</location>
    </subcellularLocation>
</comment>
<feature type="region of interest" description="Disordered" evidence="20">
    <location>
        <begin position="79"/>
        <end position="106"/>
    </location>
</feature>
<dbReference type="InterPro" id="IPR018097">
    <property type="entry name" value="EGF_Ca-bd_CS"/>
</dbReference>
<feature type="disulfide bond" evidence="19">
    <location>
        <begin position="376"/>
        <end position="385"/>
    </location>
</feature>
<feature type="domain" description="TB" evidence="23">
    <location>
        <begin position="499"/>
        <end position="540"/>
    </location>
</feature>
<dbReference type="FunFam" id="2.10.25.10:FF:000115">
    <property type="entry name" value="latent-transforming growth factor beta-binding protein 4 isoform X2"/>
    <property type="match status" value="1"/>
</dbReference>
<evidence type="ECO:0000256" key="7">
    <source>
        <dbReference type="ARBA" id="ARBA00022729"/>
    </source>
</evidence>
<dbReference type="FunFam" id="2.10.25.10:FF:000024">
    <property type="entry name" value="Putative latent-transforming growth factor beta-binding protein 2"/>
    <property type="match status" value="1"/>
</dbReference>
<evidence type="ECO:0000256" key="8">
    <source>
        <dbReference type="ARBA" id="ARBA00022737"/>
    </source>
</evidence>
<evidence type="ECO:0000256" key="13">
    <source>
        <dbReference type="ARBA" id="ARBA00059743"/>
    </source>
</evidence>
<dbReference type="FunFam" id="2.10.25.10:FF:000205">
    <property type="entry name" value="latent-transforming growth factor beta-binding protein 1 isoform X1"/>
    <property type="match status" value="1"/>
</dbReference>
<evidence type="ECO:0000256" key="5">
    <source>
        <dbReference type="ARBA" id="ARBA00022553"/>
    </source>
</evidence>
<feature type="disulfide bond" evidence="19">
    <location>
        <begin position="156"/>
        <end position="165"/>
    </location>
</feature>
<dbReference type="Gene3D" id="3.90.290.10">
    <property type="entry name" value="TGF-beta binding (TB) domain"/>
    <property type="match status" value="3"/>
</dbReference>
<evidence type="ECO:0000256" key="6">
    <source>
        <dbReference type="ARBA" id="ARBA00022674"/>
    </source>
</evidence>
<dbReference type="PROSITE" id="PS01186">
    <property type="entry name" value="EGF_2"/>
    <property type="match status" value="9"/>
</dbReference>
<evidence type="ECO:0000256" key="10">
    <source>
        <dbReference type="ARBA" id="ARBA00023180"/>
    </source>
</evidence>
<comment type="subunit">
    <text evidence="14">Forms part of the large latent transforming growth factor beta precursor complex; removal is essential for activation of complex. Interacts with SDC4. Interacts (via C-terminal domain) with FBN1 (via N-terminal domain) in a Ca(+2)-dependent manner.</text>
</comment>
<feature type="domain" description="EGF-like" evidence="22">
    <location>
        <begin position="951"/>
        <end position="992"/>
    </location>
</feature>